<dbReference type="OrthoDB" id="6479211at2"/>
<feature type="signal peptide" evidence="4">
    <location>
        <begin position="1"/>
        <end position="19"/>
    </location>
</feature>
<evidence type="ECO:0000259" key="5">
    <source>
        <dbReference type="Pfam" id="PF00419"/>
    </source>
</evidence>
<feature type="chain" id="PRO_5006857908" description="Fimbrial-type adhesion domain-containing protein" evidence="4">
    <location>
        <begin position="20"/>
        <end position="343"/>
    </location>
</feature>
<feature type="domain" description="Fimbrial-type adhesion" evidence="5">
    <location>
        <begin position="196"/>
        <end position="343"/>
    </location>
</feature>
<evidence type="ECO:0000256" key="3">
    <source>
        <dbReference type="ARBA" id="ARBA00023263"/>
    </source>
</evidence>
<dbReference type="GO" id="GO:0009289">
    <property type="term" value="C:pilus"/>
    <property type="evidence" value="ECO:0007669"/>
    <property type="project" value="UniProtKB-SubCell"/>
</dbReference>
<organism evidence="6 7">
    <name type="scientific">Duffyella gerundensis</name>
    <dbReference type="NCBI Taxonomy" id="1619313"/>
    <lineage>
        <taxon>Bacteria</taxon>
        <taxon>Pseudomonadati</taxon>
        <taxon>Pseudomonadota</taxon>
        <taxon>Gammaproteobacteria</taxon>
        <taxon>Enterobacterales</taxon>
        <taxon>Erwiniaceae</taxon>
        <taxon>Duffyella</taxon>
    </lineage>
</organism>
<evidence type="ECO:0000313" key="6">
    <source>
        <dbReference type="EMBL" id="CUU22801.1"/>
    </source>
</evidence>
<comment type="similarity">
    <text evidence="2">Belongs to the fimbrial protein family.</text>
</comment>
<comment type="subcellular location">
    <subcellularLocation>
        <location evidence="1">Fimbrium</location>
    </subcellularLocation>
</comment>
<dbReference type="InterPro" id="IPR050263">
    <property type="entry name" value="Bact_Fimbrial_Adh_Pro"/>
</dbReference>
<keyword evidence="4" id="KW-0732">Signal</keyword>
<dbReference type="InterPro" id="IPR008966">
    <property type="entry name" value="Adhesion_dom_sf"/>
</dbReference>
<dbReference type="SUPFAM" id="SSF49401">
    <property type="entry name" value="Bacterial adhesins"/>
    <property type="match status" value="1"/>
</dbReference>
<evidence type="ECO:0000256" key="1">
    <source>
        <dbReference type="ARBA" id="ARBA00004561"/>
    </source>
</evidence>
<dbReference type="KEGG" id="ege:EM595_0564"/>
<protein>
    <recommendedName>
        <fullName evidence="5">Fimbrial-type adhesion domain-containing protein</fullName>
    </recommendedName>
</protein>
<dbReference type="InterPro" id="IPR036937">
    <property type="entry name" value="Adhesion_dom_fimbrial_sf"/>
</dbReference>
<name>A0A0U5GI27_9GAMM</name>
<dbReference type="GO" id="GO:0043709">
    <property type="term" value="P:cell adhesion involved in single-species biofilm formation"/>
    <property type="evidence" value="ECO:0007669"/>
    <property type="project" value="TreeGrafter"/>
</dbReference>
<dbReference type="Gene3D" id="2.60.40.1090">
    <property type="entry name" value="Fimbrial-type adhesion domain"/>
    <property type="match status" value="1"/>
</dbReference>
<dbReference type="RefSeq" id="WP_082691643.1">
    <property type="nucleotide sequence ID" value="NZ_CP072598.1"/>
</dbReference>
<dbReference type="Pfam" id="PF00419">
    <property type="entry name" value="Fimbrial"/>
    <property type="match status" value="1"/>
</dbReference>
<reference evidence="7" key="1">
    <citation type="submission" date="2015-11" db="EMBL/GenBank/DDBJ databases">
        <authorList>
            <person name="Blom J."/>
        </authorList>
    </citation>
    <scope>NUCLEOTIDE SEQUENCE [LARGE SCALE GENOMIC DNA]</scope>
</reference>
<keyword evidence="3" id="KW-0281">Fimbrium</keyword>
<gene>
    <name evidence="6" type="ORF">EM595_0564</name>
</gene>
<dbReference type="PANTHER" id="PTHR33420">
    <property type="entry name" value="FIMBRIAL SUBUNIT ELFA-RELATED"/>
    <property type="match status" value="1"/>
</dbReference>
<evidence type="ECO:0000256" key="2">
    <source>
        <dbReference type="ARBA" id="ARBA00006671"/>
    </source>
</evidence>
<evidence type="ECO:0000313" key="7">
    <source>
        <dbReference type="Proteomes" id="UP000059419"/>
    </source>
</evidence>
<dbReference type="InterPro" id="IPR000259">
    <property type="entry name" value="Adhesion_dom_fimbrial"/>
</dbReference>
<sequence>MRWNPIWIMLLSLKLHAMSAVDNVDVAPDVDPPPYSLPADGLPVGQLVGNEWQGDAAVSTLFQCEPAEGECIDLMTVRPVGTLATGIQYYEEGERYDVYRSSVTGIGYVLGIQDFEDNRFKPVNQLQQELQLYPFPGSSRLSATRGVRARMRFITTGEQLQTGVTATLSLPIAQISARNGRFSVVAPVVLHRMTIRIQPQGCSVVSGASEPVMLGKVWAGSLPEVGSVYGNGSATISLSCDKGVVLHAVMTDQSQKGNLSDILNLTPDSTATGVGIQFVRDDGNVIRYGPDASAQGTLNQWRIEQAQYDQQILTVPLMARYIRTGPITAGSANGIASITFSYQ</sequence>
<dbReference type="Gene3D" id="2.60.40.3310">
    <property type="match status" value="1"/>
</dbReference>
<keyword evidence="7" id="KW-1185">Reference proteome</keyword>
<dbReference type="AlphaFoldDB" id="A0A0U5GI27"/>
<dbReference type="STRING" id="1619313.EM595_0564"/>
<accession>A0A0U5GI27</accession>
<dbReference type="Proteomes" id="UP000059419">
    <property type="component" value="Chromosome 1"/>
</dbReference>
<dbReference type="EMBL" id="LN907827">
    <property type="protein sequence ID" value="CUU22801.1"/>
    <property type="molecule type" value="Genomic_DNA"/>
</dbReference>
<evidence type="ECO:0000256" key="4">
    <source>
        <dbReference type="SAM" id="SignalP"/>
    </source>
</evidence>
<dbReference type="PANTHER" id="PTHR33420:SF14">
    <property type="entry name" value="TYPE 1 FIMBRIN D-MANNOSE SPECIFIC ADHESIN"/>
    <property type="match status" value="1"/>
</dbReference>
<dbReference type="PATRIC" id="fig|1619313.3.peg.586"/>
<proteinExistence type="inferred from homology"/>